<proteinExistence type="inferred from homology"/>
<reference evidence="7 8" key="1">
    <citation type="submission" date="2021-04" db="EMBL/GenBank/DDBJ databases">
        <authorList>
            <person name="Bliznina A."/>
        </authorList>
    </citation>
    <scope>NUCLEOTIDE SEQUENCE [LARGE SCALE GENOMIC DNA]</scope>
</reference>
<dbReference type="InterPro" id="IPR000717">
    <property type="entry name" value="PCI_dom"/>
</dbReference>
<evidence type="ECO:0000313" key="8">
    <source>
        <dbReference type="Proteomes" id="UP001158576"/>
    </source>
</evidence>
<feature type="coiled-coil region" evidence="5">
    <location>
        <begin position="65"/>
        <end position="92"/>
    </location>
</feature>
<name>A0ABN7SJM7_OIKDI</name>
<evidence type="ECO:0000313" key="7">
    <source>
        <dbReference type="EMBL" id="CAG5099143.1"/>
    </source>
</evidence>
<keyword evidence="4" id="KW-0802">TPR repeat</keyword>
<keyword evidence="8" id="KW-1185">Reference proteome</keyword>
<evidence type="ECO:0000259" key="6">
    <source>
        <dbReference type="PROSITE" id="PS50250"/>
    </source>
</evidence>
<dbReference type="PANTHER" id="PTHR14145">
    <property type="entry name" value="26S PROTESOME SUBUNIT 6"/>
    <property type="match status" value="1"/>
</dbReference>
<dbReference type="InterPro" id="IPR019585">
    <property type="entry name" value="Rpn7/CSN1"/>
</dbReference>
<evidence type="ECO:0000256" key="4">
    <source>
        <dbReference type="PROSITE-ProRule" id="PRU00339"/>
    </source>
</evidence>
<gene>
    <name evidence="7" type="ORF">OKIOD_LOCUS7848</name>
</gene>
<dbReference type="Pfam" id="PF21154">
    <property type="entry name" value="RPN7_PSMD6_C"/>
    <property type="match status" value="1"/>
</dbReference>
<dbReference type="InterPro" id="IPR019734">
    <property type="entry name" value="TPR_rpt"/>
</dbReference>
<evidence type="ECO:0000256" key="2">
    <source>
        <dbReference type="ARBA" id="ARBA00014932"/>
    </source>
</evidence>
<organism evidence="7 8">
    <name type="scientific">Oikopleura dioica</name>
    <name type="common">Tunicate</name>
    <dbReference type="NCBI Taxonomy" id="34765"/>
    <lineage>
        <taxon>Eukaryota</taxon>
        <taxon>Metazoa</taxon>
        <taxon>Chordata</taxon>
        <taxon>Tunicata</taxon>
        <taxon>Appendicularia</taxon>
        <taxon>Copelata</taxon>
        <taxon>Oikopleuridae</taxon>
        <taxon>Oikopleura</taxon>
    </lineage>
</organism>
<sequence>MPAKITDDEKIPKIPNLDVAQWKFFLKSHPNCAKTEEKLMAEVKAKEMAPFYADMCAELERTPDKKILSDLKAKNKEQLKKLDEKIEAAGQVEGDVSTDVRDAMIEKATYYSQIGDKEEALALYKKVLALEKNVTLGIRLDLTFAILRIGLFYNDRKLITENVEKAKKMIDEGGDWDRRNRLKVYEGLYCITIRDFKRAAELFLGAVATFTSYELMEYEEFIRYVVIVSMVALPRHQLWSDILNGSEILEVLHSDQASKQYALAFYNSQFDKFFRGLAFVEQDLKNNRFTHEHYKYYTREMRILAYNQQLKAYNSMSLEYMSKAFGVSVKFLDRELSNFITAGRIHAKIDKVNGIIETNRPDAKNKQYQDVIRKGDLLLNRVQKLSRVINI</sequence>
<evidence type="ECO:0000256" key="5">
    <source>
        <dbReference type="SAM" id="Coils"/>
    </source>
</evidence>
<dbReference type="Pfam" id="PF01399">
    <property type="entry name" value="PCI"/>
    <property type="match status" value="1"/>
</dbReference>
<keyword evidence="3" id="KW-0647">Proteasome</keyword>
<dbReference type="PROSITE" id="PS50005">
    <property type="entry name" value="TPR"/>
    <property type="match status" value="1"/>
</dbReference>
<dbReference type="Gene3D" id="1.25.40.570">
    <property type="match status" value="1"/>
</dbReference>
<evidence type="ECO:0000256" key="3">
    <source>
        <dbReference type="ARBA" id="ARBA00022942"/>
    </source>
</evidence>
<dbReference type="EMBL" id="OU015569">
    <property type="protein sequence ID" value="CAG5099143.1"/>
    <property type="molecule type" value="Genomic_DNA"/>
</dbReference>
<dbReference type="PANTHER" id="PTHR14145:SF1">
    <property type="entry name" value="26S PROTEASOME NON-ATPASE REGULATORY SUBUNIT 6"/>
    <property type="match status" value="1"/>
</dbReference>
<feature type="repeat" description="TPR" evidence="4">
    <location>
        <begin position="101"/>
        <end position="134"/>
    </location>
</feature>
<dbReference type="Pfam" id="PF10602">
    <property type="entry name" value="RPN7"/>
    <property type="match status" value="1"/>
</dbReference>
<evidence type="ECO:0000256" key="1">
    <source>
        <dbReference type="ARBA" id="ARBA00005717"/>
    </source>
</evidence>
<dbReference type="Proteomes" id="UP001158576">
    <property type="component" value="Chromosome XSR"/>
</dbReference>
<dbReference type="SMART" id="SM00088">
    <property type="entry name" value="PINT"/>
    <property type="match status" value="1"/>
</dbReference>
<dbReference type="InterPro" id="IPR045135">
    <property type="entry name" value="Rpn7_N"/>
</dbReference>
<protein>
    <recommendedName>
        <fullName evidence="2">26S proteasome non-ATPase regulatory subunit 6</fullName>
    </recommendedName>
</protein>
<dbReference type="InterPro" id="IPR036390">
    <property type="entry name" value="WH_DNA-bd_sf"/>
</dbReference>
<dbReference type="PROSITE" id="PS50250">
    <property type="entry name" value="PCI"/>
    <property type="match status" value="1"/>
</dbReference>
<dbReference type="SUPFAM" id="SSF46785">
    <property type="entry name" value="Winged helix' DNA-binding domain"/>
    <property type="match status" value="1"/>
</dbReference>
<feature type="domain" description="PCI" evidence="6">
    <location>
        <begin position="195"/>
        <end position="363"/>
    </location>
</feature>
<keyword evidence="5" id="KW-0175">Coiled coil</keyword>
<comment type="similarity">
    <text evidence="1">Belongs to the proteasome subunit S10 family.</text>
</comment>
<accession>A0ABN7SJM7</accession>
<dbReference type="InterPro" id="IPR049549">
    <property type="entry name" value="RPN7_PSMD6_C"/>
</dbReference>